<feature type="transmembrane region" description="Helical" evidence="6">
    <location>
        <begin position="137"/>
        <end position="157"/>
    </location>
</feature>
<keyword evidence="3 6" id="KW-1133">Transmembrane helix</keyword>
<keyword evidence="2 6" id="KW-0812">Transmembrane</keyword>
<feature type="transmembrane region" description="Helical" evidence="6">
    <location>
        <begin position="164"/>
        <end position="183"/>
    </location>
</feature>
<feature type="transmembrane region" description="Helical" evidence="6">
    <location>
        <begin position="209"/>
        <end position="228"/>
    </location>
</feature>
<feature type="transmembrane region" description="Helical" evidence="6">
    <location>
        <begin position="21"/>
        <end position="41"/>
    </location>
</feature>
<evidence type="ECO:0000256" key="3">
    <source>
        <dbReference type="ARBA" id="ARBA00022989"/>
    </source>
</evidence>
<comment type="subcellular location">
    <subcellularLocation>
        <location evidence="1">Membrane</location>
        <topology evidence="1">Multi-pass membrane protein</topology>
    </subcellularLocation>
</comment>
<evidence type="ECO:0000256" key="5">
    <source>
        <dbReference type="ARBA" id="ARBA00023251"/>
    </source>
</evidence>
<dbReference type="InterPro" id="IPR000412">
    <property type="entry name" value="ABC_2_transport"/>
</dbReference>
<proteinExistence type="predicted"/>
<keyword evidence="4 6" id="KW-0472">Membrane</keyword>
<comment type="caution">
    <text evidence="8">The sequence shown here is derived from an EMBL/GenBank/DDBJ whole genome shotgun (WGS) entry which is preliminary data.</text>
</comment>
<dbReference type="Proteomes" id="UP001589532">
    <property type="component" value="Unassembled WGS sequence"/>
</dbReference>
<evidence type="ECO:0000256" key="6">
    <source>
        <dbReference type="SAM" id="Phobius"/>
    </source>
</evidence>
<dbReference type="RefSeq" id="WP_344986787.1">
    <property type="nucleotide sequence ID" value="NZ_BAAAXV010000001.1"/>
</dbReference>
<feature type="transmembrane region" description="Helical" evidence="6">
    <location>
        <begin position="99"/>
        <end position="125"/>
    </location>
</feature>
<dbReference type="EMBL" id="JBHMBW010000037">
    <property type="protein sequence ID" value="MFB9628077.1"/>
    <property type="molecule type" value="Genomic_DNA"/>
</dbReference>
<dbReference type="PANTHER" id="PTHR43229:SF2">
    <property type="entry name" value="NODULATION PROTEIN J"/>
    <property type="match status" value="1"/>
</dbReference>
<organism evidence="8 9">
    <name type="scientific">Nonomuraea helvata</name>
    <dbReference type="NCBI Taxonomy" id="37484"/>
    <lineage>
        <taxon>Bacteria</taxon>
        <taxon>Bacillati</taxon>
        <taxon>Actinomycetota</taxon>
        <taxon>Actinomycetes</taxon>
        <taxon>Streptosporangiales</taxon>
        <taxon>Streptosporangiaceae</taxon>
        <taxon>Nonomuraea</taxon>
    </lineage>
</organism>
<evidence type="ECO:0000256" key="1">
    <source>
        <dbReference type="ARBA" id="ARBA00004141"/>
    </source>
</evidence>
<name>A0ABV5S8T9_9ACTN</name>
<reference evidence="8 9" key="1">
    <citation type="submission" date="2024-09" db="EMBL/GenBank/DDBJ databases">
        <authorList>
            <person name="Sun Q."/>
            <person name="Mori K."/>
        </authorList>
    </citation>
    <scope>NUCLEOTIDE SEQUENCE [LARGE SCALE GENOMIC DNA]</scope>
    <source>
        <strain evidence="8 9">JCM 3143</strain>
    </source>
</reference>
<dbReference type="Pfam" id="PF01061">
    <property type="entry name" value="ABC2_membrane"/>
    <property type="match status" value="1"/>
</dbReference>
<evidence type="ECO:0000313" key="9">
    <source>
        <dbReference type="Proteomes" id="UP001589532"/>
    </source>
</evidence>
<gene>
    <name evidence="8" type="ORF">ACFFSA_33755</name>
</gene>
<evidence type="ECO:0000256" key="2">
    <source>
        <dbReference type="ARBA" id="ARBA00022692"/>
    </source>
</evidence>
<feature type="transmembrane region" description="Helical" evidence="6">
    <location>
        <begin position="53"/>
        <end position="78"/>
    </location>
</feature>
<feature type="domain" description="ABC-2 type transporter transmembrane" evidence="7">
    <location>
        <begin position="6"/>
        <end position="205"/>
    </location>
</feature>
<dbReference type="PIRSF" id="PIRSF006648">
    <property type="entry name" value="DrrB"/>
    <property type="match status" value="1"/>
</dbReference>
<dbReference type="InterPro" id="IPR013525">
    <property type="entry name" value="ABC2_TM"/>
</dbReference>
<dbReference type="PANTHER" id="PTHR43229">
    <property type="entry name" value="NODULATION PROTEIN J"/>
    <property type="match status" value="1"/>
</dbReference>
<keyword evidence="9" id="KW-1185">Reference proteome</keyword>
<dbReference type="InterPro" id="IPR051784">
    <property type="entry name" value="Nod_factor_ABC_transporter"/>
</dbReference>
<sequence>MIWHQIRYEQLSFWRNPQSAFFTFVFPVVVIVIFGTLFHGMDTGDYFYGMSPMQYYVPTITAVSVLGSCFSQLAIVLASRRQSGILKRVRATPLPAGTYFLGLLAHCVLVSVVDVLLIAGVGRLYGVPILEPDRWPGLVLGAAAFCAIGVAVASLISNAEAAPAVVQLVQFPLVFISGTYLPIHSELMNTIAGFLPVRPFNQALLNGPTWQNLSILAAWGVVGAFVAIKRFRWDPRPE</sequence>
<protein>
    <submittedName>
        <fullName evidence="8">ABC transporter permease</fullName>
    </submittedName>
</protein>
<evidence type="ECO:0000259" key="7">
    <source>
        <dbReference type="Pfam" id="PF01061"/>
    </source>
</evidence>
<accession>A0ABV5S8T9</accession>
<keyword evidence="5" id="KW-0046">Antibiotic resistance</keyword>
<evidence type="ECO:0000256" key="4">
    <source>
        <dbReference type="ARBA" id="ARBA00023136"/>
    </source>
</evidence>
<evidence type="ECO:0000313" key="8">
    <source>
        <dbReference type="EMBL" id="MFB9628077.1"/>
    </source>
</evidence>